<dbReference type="FunFam" id="3.40.30.10:FF:000011">
    <property type="entry name" value="Peroxiredoxin PRX1"/>
    <property type="match status" value="1"/>
</dbReference>
<evidence type="ECO:0000256" key="7">
    <source>
        <dbReference type="ARBA" id="ARBA00025719"/>
    </source>
</evidence>
<keyword evidence="3" id="KW-0677">Repeat</keyword>
<feature type="compositionally biased region" description="Polar residues" evidence="8">
    <location>
        <begin position="977"/>
        <end position="992"/>
    </location>
</feature>
<evidence type="ECO:0000256" key="2">
    <source>
        <dbReference type="ARBA" id="ARBA00022559"/>
    </source>
</evidence>
<feature type="compositionally biased region" description="Basic and acidic residues" evidence="8">
    <location>
        <begin position="1020"/>
        <end position="1031"/>
    </location>
</feature>
<keyword evidence="5" id="KW-0560">Oxidoreductase</keyword>
<dbReference type="GO" id="GO:0045454">
    <property type="term" value="P:cell redox homeostasis"/>
    <property type="evidence" value="ECO:0007669"/>
    <property type="project" value="TreeGrafter"/>
</dbReference>
<dbReference type="InterPro" id="IPR011333">
    <property type="entry name" value="SKP1/BTB/POZ_sf"/>
</dbReference>
<feature type="domain" description="Thioredoxin" evidence="9">
    <location>
        <begin position="8"/>
        <end position="171"/>
    </location>
</feature>
<dbReference type="PROSITE" id="PS51352">
    <property type="entry name" value="THIOREDOXIN_2"/>
    <property type="match status" value="1"/>
</dbReference>
<dbReference type="Gene3D" id="3.40.30.10">
    <property type="entry name" value="Glutaredoxin"/>
    <property type="match status" value="1"/>
</dbReference>
<keyword evidence="1" id="KW-0880">Kelch repeat</keyword>
<dbReference type="InterPro" id="IPR015915">
    <property type="entry name" value="Kelch-typ_b-propeller"/>
</dbReference>
<dbReference type="Gene3D" id="3.30.710.10">
    <property type="entry name" value="Potassium Channel Kv1.1, Chain A"/>
    <property type="match status" value="1"/>
</dbReference>
<dbReference type="PANTHER" id="PTHR43503">
    <property type="entry name" value="MCG48959-RELATED"/>
    <property type="match status" value="1"/>
</dbReference>
<keyword evidence="4" id="KW-0049">Antioxidant</keyword>
<dbReference type="GO" id="GO:0005829">
    <property type="term" value="C:cytosol"/>
    <property type="evidence" value="ECO:0007669"/>
    <property type="project" value="TreeGrafter"/>
</dbReference>
<evidence type="ECO:0000313" key="11">
    <source>
        <dbReference type="Proteomes" id="UP000030672"/>
    </source>
</evidence>
<evidence type="ECO:0000256" key="3">
    <source>
        <dbReference type="ARBA" id="ARBA00022737"/>
    </source>
</evidence>
<dbReference type="InterPro" id="IPR019479">
    <property type="entry name" value="Peroxiredoxin_C"/>
</dbReference>
<dbReference type="Gene3D" id="3.30.1020.10">
    <property type="entry name" value="Antioxidant, Horf6, Chain A, domain2"/>
    <property type="match status" value="1"/>
</dbReference>
<feature type="region of interest" description="Disordered" evidence="8">
    <location>
        <begin position="951"/>
        <end position="1075"/>
    </location>
</feature>
<evidence type="ECO:0000256" key="1">
    <source>
        <dbReference type="ARBA" id="ARBA00022441"/>
    </source>
</evidence>
<dbReference type="HOGENOM" id="CLU_005349_1_1_1"/>
<feature type="compositionally biased region" description="Acidic residues" evidence="8">
    <location>
        <begin position="529"/>
        <end position="542"/>
    </location>
</feature>
<proteinExistence type="inferred from homology"/>
<reference evidence="10 11" key="1">
    <citation type="journal article" date="2014" name="BMC Genomics">
        <title>Genome sequencing of four Aureobasidium pullulans varieties: biotechnological potential, stress tolerance, and description of new species.</title>
        <authorList>
            <person name="Gostin Ar C."/>
            <person name="Ohm R.A."/>
            <person name="Kogej T."/>
            <person name="Sonjak S."/>
            <person name="Turk M."/>
            <person name="Zajc J."/>
            <person name="Zalar P."/>
            <person name="Grube M."/>
            <person name="Sun H."/>
            <person name="Han J."/>
            <person name="Sharma A."/>
            <person name="Chiniquy J."/>
            <person name="Ngan C.Y."/>
            <person name="Lipzen A."/>
            <person name="Barry K."/>
            <person name="Grigoriev I.V."/>
            <person name="Gunde-Cimerman N."/>
        </authorList>
    </citation>
    <scope>NUCLEOTIDE SEQUENCE [LARGE SCALE GENOMIC DNA]</scope>
    <source>
        <strain evidence="10 11">CBS 110374</strain>
    </source>
</reference>
<name>A0A074VHP3_AURM1</name>
<evidence type="ECO:0000256" key="4">
    <source>
        <dbReference type="ARBA" id="ARBA00022862"/>
    </source>
</evidence>
<dbReference type="Pfam" id="PF10417">
    <property type="entry name" value="1-cysPrx_C"/>
    <property type="match status" value="1"/>
</dbReference>
<dbReference type="CDD" id="cd03016">
    <property type="entry name" value="PRX_1cys"/>
    <property type="match status" value="1"/>
</dbReference>
<dbReference type="Pfam" id="PF00578">
    <property type="entry name" value="AhpC-TSA"/>
    <property type="match status" value="1"/>
</dbReference>
<evidence type="ECO:0000256" key="6">
    <source>
        <dbReference type="ARBA" id="ARBA00023284"/>
    </source>
</evidence>
<keyword evidence="11" id="KW-1185">Reference proteome</keyword>
<gene>
    <name evidence="10" type="ORF">M437DRAFT_77664</name>
</gene>
<evidence type="ECO:0000256" key="5">
    <source>
        <dbReference type="ARBA" id="ARBA00023002"/>
    </source>
</evidence>
<feature type="compositionally biased region" description="Polar residues" evidence="8">
    <location>
        <begin position="225"/>
        <end position="235"/>
    </location>
</feature>
<evidence type="ECO:0000259" key="9">
    <source>
        <dbReference type="PROSITE" id="PS51352"/>
    </source>
</evidence>
<keyword evidence="6" id="KW-0676">Redox-active center</keyword>
<dbReference type="GeneID" id="63920223"/>
<dbReference type="GO" id="GO:0005739">
    <property type="term" value="C:mitochondrion"/>
    <property type="evidence" value="ECO:0007669"/>
    <property type="project" value="TreeGrafter"/>
</dbReference>
<protein>
    <recommendedName>
        <fullName evidence="9">Thioredoxin domain-containing protein</fullName>
    </recommendedName>
</protein>
<evidence type="ECO:0000256" key="8">
    <source>
        <dbReference type="SAM" id="MobiDB-lite"/>
    </source>
</evidence>
<dbReference type="FunFam" id="3.30.1020.10:FF:000001">
    <property type="entry name" value="1-Cys peroxiredoxin"/>
    <property type="match status" value="1"/>
</dbReference>
<feature type="region of interest" description="Disordered" evidence="8">
    <location>
        <begin position="520"/>
        <end position="544"/>
    </location>
</feature>
<dbReference type="InterPro" id="IPR013766">
    <property type="entry name" value="Thioredoxin_domain"/>
</dbReference>
<dbReference type="STRING" id="1043003.A0A074VHP3"/>
<dbReference type="SUPFAM" id="SSF52833">
    <property type="entry name" value="Thioredoxin-like"/>
    <property type="match status" value="1"/>
</dbReference>
<feature type="region of interest" description="Disordered" evidence="8">
    <location>
        <begin position="224"/>
        <end position="271"/>
    </location>
</feature>
<dbReference type="Proteomes" id="UP000030672">
    <property type="component" value="Unassembled WGS sequence"/>
</dbReference>
<evidence type="ECO:0000313" key="10">
    <source>
        <dbReference type="EMBL" id="KEQ60240.1"/>
    </source>
</evidence>
<dbReference type="Pfam" id="PF24681">
    <property type="entry name" value="Kelch_KLHDC2_KLHL20_DRC7"/>
    <property type="match status" value="1"/>
</dbReference>
<dbReference type="RefSeq" id="XP_040877263.1">
    <property type="nucleotide sequence ID" value="XM_041026850.1"/>
</dbReference>
<organism evidence="10 11">
    <name type="scientific">Aureobasidium melanogenum (strain CBS 110374)</name>
    <name type="common">Aureobasidium pullulans var. melanogenum</name>
    <dbReference type="NCBI Taxonomy" id="1043003"/>
    <lineage>
        <taxon>Eukaryota</taxon>
        <taxon>Fungi</taxon>
        <taxon>Dikarya</taxon>
        <taxon>Ascomycota</taxon>
        <taxon>Pezizomycotina</taxon>
        <taxon>Dothideomycetes</taxon>
        <taxon>Dothideomycetidae</taxon>
        <taxon>Dothideales</taxon>
        <taxon>Saccotheciaceae</taxon>
        <taxon>Aureobasidium</taxon>
    </lineage>
</organism>
<dbReference type="Gene3D" id="2.120.10.80">
    <property type="entry name" value="Kelch-type beta propeller"/>
    <property type="match status" value="1"/>
</dbReference>
<dbReference type="PANTHER" id="PTHR43503:SF2">
    <property type="entry name" value="NEGATIVE REGULATOR OF SPORULATION MDS3-RELATED"/>
    <property type="match status" value="1"/>
</dbReference>
<dbReference type="EMBL" id="KL584844">
    <property type="protein sequence ID" value="KEQ60240.1"/>
    <property type="molecule type" value="Genomic_DNA"/>
</dbReference>
<feature type="compositionally biased region" description="Low complexity" evidence="8">
    <location>
        <begin position="1033"/>
        <end position="1049"/>
    </location>
</feature>
<dbReference type="InterPro" id="IPR045020">
    <property type="entry name" value="PRX_1cys"/>
</dbReference>
<keyword evidence="2" id="KW-0575">Peroxidase</keyword>
<accession>A0A074VHP3</accession>
<sequence length="1075" mass="115965">MSQRPEPLRLGSVAPNFDADTTNGPINFHEFIGDKWVILFSHPEDYTPVCTTELGAFAKLEPEFTKRGVKLIGLSANTVDSHGGWIKDIDEISGSSLKFPIIGDKERQVALAYDMLDHQDATNVDSKGIAFTIRSVFIIDPKKTIRTILSYPASTGRNTAEVLRIVDSLQTGDKHRVTTPINWVPGDDVIVHPSIKTEEAQKIFPKVNIVKPYLRFTTLPKEETSANAPSYQSGMSKRDDYESSSEMDAMSHASDHHIRSAAGSPVPPQTPSAISATANLSGLVCNVHRTTGREPHPLVGATTTILGDKMYVFGGRKISKSRPTLTSDLYELDLIRRHWSKIETKGDIPPPRYFHSVCALGDNKLVCYGGMSPEGGPTAQNESPDAQVSVMSDVHIYDIPSHTWTRISTGEAPQGRYAHCAAILPSGAVFSSSNAPLSAIHHNPSGDQPNTGSIGVELDGRGGAEMIVVGGQDSGNHYIEQISVFNLRSLKWTSTKPIGGRSCGAYRSVVTPLVSMESTKVGAGHEASMDDYDDDDEDDDSDLNSSGSAMLIYTNYNFLDVKLELQVRNRDGTLVDKQMQGTVTPPGLRFPTGGVIGNNFVVAGTFLTSSKQEFSLWALDLRSLTWARIDSGSSIFSQGSWNRGVLWERRNSFIILGNRKRNLVDDYNNRRLNFNNMCVVQLEAFGLYDNPRKVCPTSDYVSASAPQYQPGSEGSAGGRRLYSGAEDLGEMMLQSRELCDMDFLAIDGTRIPVNSRLIGRRWGSFFNQLVRESAGPCESGETATLRPATMASRNSSITITPTLTSNGSTLTANSVTGTTVTLEPADVRNLPPNSRPRTLYLPHTVPALQALIHYLYTGSLPQQPSHLATPQIFCSLLQLARPYEIDGLAEEVTERLHETLDGPMAAGGGQGVVFKDVGTNVHPPRVQSLGGIEALSINGGVGRNPLRVDTEMANGRTTRTTLRGESLTEEDEDVPDSASTAGSAYSITSSRQGGRDDEDIWDGGQSHVIGLQKRGLRGLMEGRRIRERGRSDGTGTASSVTASSVTGSSITGGGSVASGSISGPSDPKGLGLGIS</sequence>
<dbReference type="AlphaFoldDB" id="A0A074VHP3"/>
<dbReference type="SUPFAM" id="SSF117281">
    <property type="entry name" value="Kelch motif"/>
    <property type="match status" value="1"/>
</dbReference>
<dbReference type="GO" id="GO:0051920">
    <property type="term" value="F:peroxiredoxin activity"/>
    <property type="evidence" value="ECO:0007669"/>
    <property type="project" value="InterPro"/>
</dbReference>
<dbReference type="InterPro" id="IPR000866">
    <property type="entry name" value="AhpC/TSA"/>
</dbReference>
<comment type="similarity">
    <text evidence="7">Belongs to the peroxiredoxin family. Prx6 subfamily.</text>
</comment>
<dbReference type="InterPro" id="IPR036249">
    <property type="entry name" value="Thioredoxin-like_sf"/>
</dbReference>